<comment type="caution">
    <text evidence="1">The sequence shown here is derived from an EMBL/GenBank/DDBJ whole genome shotgun (WGS) entry which is preliminary data.</text>
</comment>
<dbReference type="EMBL" id="JABAYA010000247">
    <property type="protein sequence ID" value="KAF7721629.1"/>
    <property type="molecule type" value="Genomic_DNA"/>
</dbReference>
<dbReference type="Proteomes" id="UP000605846">
    <property type="component" value="Unassembled WGS sequence"/>
</dbReference>
<gene>
    <name evidence="1" type="ORF">EC973_004350</name>
</gene>
<evidence type="ECO:0000313" key="2">
    <source>
        <dbReference type="Proteomes" id="UP000605846"/>
    </source>
</evidence>
<proteinExistence type="predicted"/>
<protein>
    <submittedName>
        <fullName evidence="1">Uncharacterized protein</fullName>
    </submittedName>
</protein>
<dbReference type="Pfam" id="PF13092">
    <property type="entry name" value="CENP-L"/>
    <property type="match status" value="1"/>
</dbReference>
<dbReference type="InterPro" id="IPR025204">
    <property type="entry name" value="CENP-L"/>
</dbReference>
<reference evidence="1" key="1">
    <citation type="submission" date="2020-01" db="EMBL/GenBank/DDBJ databases">
        <title>Genome Sequencing of Three Apophysomyces-Like Fungal Strains Confirms a Novel Fungal Genus in the Mucoromycota with divergent Burkholderia-like Endosymbiotic Bacteria.</title>
        <authorList>
            <person name="Stajich J.E."/>
            <person name="Macias A.M."/>
            <person name="Carter-House D."/>
            <person name="Lovett B."/>
            <person name="Kasson L.R."/>
            <person name="Berry K."/>
            <person name="Grigoriev I."/>
            <person name="Chang Y."/>
            <person name="Spatafora J."/>
            <person name="Kasson M.T."/>
        </authorList>
    </citation>
    <scope>NUCLEOTIDE SEQUENCE</scope>
    <source>
        <strain evidence="1">NRRL A-21654</strain>
    </source>
</reference>
<evidence type="ECO:0000313" key="1">
    <source>
        <dbReference type="EMBL" id="KAF7721629.1"/>
    </source>
</evidence>
<organism evidence="1 2">
    <name type="scientific">Apophysomyces ossiformis</name>
    <dbReference type="NCBI Taxonomy" id="679940"/>
    <lineage>
        <taxon>Eukaryota</taxon>
        <taxon>Fungi</taxon>
        <taxon>Fungi incertae sedis</taxon>
        <taxon>Mucoromycota</taxon>
        <taxon>Mucoromycotina</taxon>
        <taxon>Mucoromycetes</taxon>
        <taxon>Mucorales</taxon>
        <taxon>Mucorineae</taxon>
        <taxon>Mucoraceae</taxon>
        <taxon>Apophysomyces</taxon>
    </lineage>
</organism>
<name>A0A8H7BKL7_9FUNG</name>
<sequence length="94" mass="10335">MEELSDISITIPHADLLKIFGLTRLMKLGMVQAIHEYISNGTRIDVSRMTLSRIGMSVAHLANDGKIKIIPNAPKNHVLKLLEELCALADSSLV</sequence>
<accession>A0A8H7BKL7</accession>
<keyword evidence="2" id="KW-1185">Reference proteome</keyword>
<dbReference type="AlphaFoldDB" id="A0A8H7BKL7"/>